<dbReference type="InParanoid" id="A0A6I8PKU5"/>
<keyword evidence="5 7" id="KW-0472">Membrane</keyword>
<dbReference type="Ensembl" id="ENSOANT00000070408.1">
    <property type="protein sequence ID" value="ENSOANP00000053174.1"/>
    <property type="gene ID" value="ENSOANG00000050519.1"/>
</dbReference>
<dbReference type="PANTHER" id="PTHR14198:SF22">
    <property type="entry name" value="TRANSMEMBRANE 4 L6 FAMILY MEMBER 19"/>
    <property type="match status" value="1"/>
</dbReference>
<keyword evidence="3 7" id="KW-0812">Transmembrane</keyword>
<feature type="transmembrane region" description="Helical" evidence="7">
    <location>
        <begin position="140"/>
        <end position="164"/>
    </location>
</feature>
<feature type="compositionally biased region" description="Basic residues" evidence="6">
    <location>
        <begin position="35"/>
        <end position="44"/>
    </location>
</feature>
<feature type="transmembrane region" description="Helical" evidence="7">
    <location>
        <begin position="184"/>
        <end position="206"/>
    </location>
</feature>
<accession>A0A6I8PKU5</accession>
<dbReference type="AlphaFoldDB" id="A0A6I8PKU5"/>
<organism evidence="8 9">
    <name type="scientific">Ornithorhynchus anatinus</name>
    <name type="common">Duckbill platypus</name>
    <dbReference type="NCBI Taxonomy" id="9258"/>
    <lineage>
        <taxon>Eukaryota</taxon>
        <taxon>Metazoa</taxon>
        <taxon>Chordata</taxon>
        <taxon>Craniata</taxon>
        <taxon>Vertebrata</taxon>
        <taxon>Euteleostomi</taxon>
        <taxon>Mammalia</taxon>
        <taxon>Monotremata</taxon>
        <taxon>Ornithorhynchidae</taxon>
        <taxon>Ornithorhynchus</taxon>
    </lineage>
</organism>
<comment type="similarity">
    <text evidence="2">Belongs to the L6 tetraspanin family.</text>
</comment>
<evidence type="ECO:0000313" key="8">
    <source>
        <dbReference type="Ensembl" id="ENSOANP00000053174.1"/>
    </source>
</evidence>
<protein>
    <recommendedName>
        <fullName evidence="10">Transmembrane 4 L six family member 19</fullName>
    </recommendedName>
</protein>
<feature type="compositionally biased region" description="Basic and acidic residues" evidence="6">
    <location>
        <begin position="81"/>
        <end position="104"/>
    </location>
</feature>
<reference evidence="8" key="2">
    <citation type="submission" date="2025-08" db="UniProtKB">
        <authorList>
            <consortium name="Ensembl"/>
        </authorList>
    </citation>
    <scope>IDENTIFICATION</scope>
    <source>
        <strain evidence="8">Glennie</strain>
    </source>
</reference>
<name>A0A6I8PKU5_ORNAN</name>
<comment type="subcellular location">
    <subcellularLocation>
        <location evidence="1">Membrane</location>
        <topology evidence="1">Multi-pass membrane protein</topology>
    </subcellularLocation>
</comment>
<feature type="transmembrane region" description="Helical" evidence="7">
    <location>
        <begin position="218"/>
        <end position="242"/>
    </location>
</feature>
<dbReference type="FunCoup" id="A0A6I8PKU5">
    <property type="interactions" value="25"/>
</dbReference>
<reference evidence="8" key="3">
    <citation type="submission" date="2025-09" db="UniProtKB">
        <authorList>
            <consortium name="Ensembl"/>
        </authorList>
    </citation>
    <scope>IDENTIFICATION</scope>
    <source>
        <strain evidence="8">Glennie</strain>
    </source>
</reference>
<sequence>MRPGLLLSFFRVTWRRAGTSHPGRKLFPGKPSKGQGRKRGRGPRKLPGVTGSHIGTVPSAPLHGVPGRRNDGIGPGSDQPPGRDTEKEADGRTDPARLPQRDRGIASSSWLSSPLALSPSQGPGPGLPPAMTCPASCSRLLGFSLAVLALLAAAVNVALLFPTWEGTYLSDGHIGKHALLGPGLWGGGLLVLCAAVPIAASGWRCGCFRNSGPCQNMLLCLLTAGLAFFGAAVCFVVSGVALKTGPLCLFDVAAPNRTRTQKWGYPFLHLHRRLLPSQSLTPGRERHYLHDRSLWDSVCIEPPEAVTWHVSFFSTLLAISLLQLLLVVTHVVSGFCGLLCGFCGKS</sequence>
<evidence type="ECO:0000256" key="1">
    <source>
        <dbReference type="ARBA" id="ARBA00004141"/>
    </source>
</evidence>
<dbReference type="GO" id="GO:0016020">
    <property type="term" value="C:membrane"/>
    <property type="evidence" value="ECO:0000318"/>
    <property type="project" value="GO_Central"/>
</dbReference>
<dbReference type="GeneTree" id="ENSGT01030000234590"/>
<dbReference type="PANTHER" id="PTHR14198">
    <property type="entry name" value="TRANSMEMBRANE 4 L6 FAMILY MEMBER 1-RELATED"/>
    <property type="match status" value="1"/>
</dbReference>
<evidence type="ECO:0000256" key="5">
    <source>
        <dbReference type="ARBA" id="ARBA00023136"/>
    </source>
</evidence>
<feature type="transmembrane region" description="Helical" evidence="7">
    <location>
        <begin position="316"/>
        <end position="342"/>
    </location>
</feature>
<reference evidence="8 9" key="1">
    <citation type="journal article" date="2008" name="Nature">
        <title>Genome analysis of the platypus reveals unique signatures of evolution.</title>
        <authorList>
            <person name="Warren W.C."/>
            <person name="Hillier L.W."/>
            <person name="Marshall Graves J.A."/>
            <person name="Birney E."/>
            <person name="Ponting C.P."/>
            <person name="Grutzner F."/>
            <person name="Belov K."/>
            <person name="Miller W."/>
            <person name="Clarke L."/>
            <person name="Chinwalla A.T."/>
            <person name="Yang S.P."/>
            <person name="Heger A."/>
            <person name="Locke D.P."/>
            <person name="Miethke P."/>
            <person name="Waters P.D."/>
            <person name="Veyrunes F."/>
            <person name="Fulton L."/>
            <person name="Fulton B."/>
            <person name="Graves T."/>
            <person name="Wallis J."/>
            <person name="Puente X.S."/>
            <person name="Lopez-Otin C."/>
            <person name="Ordonez G.R."/>
            <person name="Eichler E.E."/>
            <person name="Chen L."/>
            <person name="Cheng Z."/>
            <person name="Deakin J.E."/>
            <person name="Alsop A."/>
            <person name="Thompson K."/>
            <person name="Kirby P."/>
            <person name="Papenfuss A.T."/>
            <person name="Wakefield M.J."/>
            <person name="Olender T."/>
            <person name="Lancet D."/>
            <person name="Huttley G.A."/>
            <person name="Smit A.F."/>
            <person name="Pask A."/>
            <person name="Temple-Smith P."/>
            <person name="Batzer M.A."/>
            <person name="Walker J.A."/>
            <person name="Konkel M.K."/>
            <person name="Harris R.S."/>
            <person name="Whittington C.M."/>
            <person name="Wong E.S."/>
            <person name="Gemmell N.J."/>
            <person name="Buschiazzo E."/>
            <person name="Vargas Jentzsch I.M."/>
            <person name="Merkel A."/>
            <person name="Schmitz J."/>
            <person name="Zemann A."/>
            <person name="Churakov G."/>
            <person name="Kriegs J.O."/>
            <person name="Brosius J."/>
            <person name="Murchison E.P."/>
            <person name="Sachidanandam R."/>
            <person name="Smith C."/>
            <person name="Hannon G.J."/>
            <person name="Tsend-Ayush E."/>
            <person name="McMillan D."/>
            <person name="Attenborough R."/>
            <person name="Rens W."/>
            <person name="Ferguson-Smith M."/>
            <person name="Lefevre C.M."/>
            <person name="Sharp J.A."/>
            <person name="Nicholas K.R."/>
            <person name="Ray D.A."/>
            <person name="Kube M."/>
            <person name="Reinhardt R."/>
            <person name="Pringle T.H."/>
            <person name="Taylor J."/>
            <person name="Jones R.C."/>
            <person name="Nixon B."/>
            <person name="Dacheux J.L."/>
            <person name="Niwa H."/>
            <person name="Sekita Y."/>
            <person name="Huang X."/>
            <person name="Stark A."/>
            <person name="Kheradpour P."/>
            <person name="Kellis M."/>
            <person name="Flicek P."/>
            <person name="Chen Y."/>
            <person name="Webber C."/>
            <person name="Hardison R."/>
            <person name="Nelson J."/>
            <person name="Hallsworth-Pepin K."/>
            <person name="Delehaunty K."/>
            <person name="Markovic C."/>
            <person name="Minx P."/>
            <person name="Feng Y."/>
            <person name="Kremitzki C."/>
            <person name="Mitreva M."/>
            <person name="Glasscock J."/>
            <person name="Wylie T."/>
            <person name="Wohldmann P."/>
            <person name="Thiru P."/>
            <person name="Nhan M.N."/>
            <person name="Pohl C.S."/>
            <person name="Smith S.M."/>
            <person name="Hou S."/>
            <person name="Nefedov M."/>
            <person name="de Jong P.J."/>
            <person name="Renfree M.B."/>
            <person name="Mardis E.R."/>
            <person name="Wilson R.K."/>
        </authorList>
    </citation>
    <scope>NUCLEOTIDE SEQUENCE [LARGE SCALE GENOMIC DNA]</scope>
    <source>
        <strain evidence="8 9">Glennie</strain>
    </source>
</reference>
<keyword evidence="4 7" id="KW-1133">Transmembrane helix</keyword>
<gene>
    <name evidence="8" type="primary">TM4SF19</name>
</gene>
<feature type="region of interest" description="Disordered" evidence="6">
    <location>
        <begin position="19"/>
        <end position="127"/>
    </location>
</feature>
<evidence type="ECO:0000256" key="7">
    <source>
        <dbReference type="SAM" id="Phobius"/>
    </source>
</evidence>
<evidence type="ECO:0000256" key="6">
    <source>
        <dbReference type="SAM" id="MobiDB-lite"/>
    </source>
</evidence>
<evidence type="ECO:0000256" key="4">
    <source>
        <dbReference type="ARBA" id="ARBA00022989"/>
    </source>
</evidence>
<proteinExistence type="inferred from homology"/>
<evidence type="ECO:0008006" key="10">
    <source>
        <dbReference type="Google" id="ProtNLM"/>
    </source>
</evidence>
<dbReference type="Proteomes" id="UP000002279">
    <property type="component" value="Chromosome 1"/>
</dbReference>
<dbReference type="InterPro" id="IPR008661">
    <property type="entry name" value="L6_membrane"/>
</dbReference>
<dbReference type="Pfam" id="PF05805">
    <property type="entry name" value="L6_membrane"/>
    <property type="match status" value="1"/>
</dbReference>
<evidence type="ECO:0000256" key="2">
    <source>
        <dbReference type="ARBA" id="ARBA00006193"/>
    </source>
</evidence>
<keyword evidence="9" id="KW-1185">Reference proteome</keyword>
<evidence type="ECO:0000256" key="3">
    <source>
        <dbReference type="ARBA" id="ARBA00022692"/>
    </source>
</evidence>
<dbReference type="Bgee" id="ENSOANG00000050519">
    <property type="expression patterns" value="Expressed in adult mammalian kidney and 3 other cell types or tissues"/>
</dbReference>
<feature type="compositionally biased region" description="Low complexity" evidence="6">
    <location>
        <begin position="106"/>
        <end position="121"/>
    </location>
</feature>
<evidence type="ECO:0000313" key="9">
    <source>
        <dbReference type="Proteomes" id="UP000002279"/>
    </source>
</evidence>